<dbReference type="SUPFAM" id="SSF49503">
    <property type="entry name" value="Cupredoxins"/>
    <property type="match status" value="1"/>
</dbReference>
<dbReference type="GO" id="GO:0005507">
    <property type="term" value="F:copper ion binding"/>
    <property type="evidence" value="ECO:0007669"/>
    <property type="project" value="InterPro"/>
</dbReference>
<sequence>MSRILLVLSTLLVLPALSAQDESDYYSIEKISIPEAIELEIGGMDFLPDGALAVTTRRGEVWIIDNPTTDKPEYRLFARGLHEPLGLSAHDGAIYVAQRGEVTKLTDRDNDGTADVYETVYDMPLTGNYHEYHYGPLFLPDGSFLTTRNVGWEGSGVSKVPFRGWMMRYVPEEDRLIPWAAGMRSPAGFGTNAEGDIFVAENQGDWIGSGRITHLEEGDFAGHPASLRWADEEGSEVDLKEDQLNDEFQTMYRAREELGNVKLPAVWFPHGILGISTAAIITDRTEGAFGPFAGQLLVSDQGQSKIMRVALEKVDGEYQGVVFPFREGFSSGLLRLEFGEDNALYAGQTARGWAATGGEEFALERMKWTGSTPFEMYAVRATESGFEIEFTEAVDPAGVRPDRFKLQNFTYLYHHNYGSPVVDIQPNTVTSAELLPDGKTVRIVLDALRPGYIYEIKLGDIRGANGKELLHDFGYYTLNAIPGGSGTVASADDNIAASAGSAKRPTEMPADWNGSFDQEILLESALGMKYKQNVLNATAGARIKFTFQNPDDMEHNFVLTAGKLGDRVGEAALELGLSGAAKDYVPDMDAVLVHTELVAPETEDTIYFTAPTKPGVYEYVCTVPGHYKVMRGVLIVKEAASR</sequence>
<feature type="domain" description="Blue (type 1) copper" evidence="7">
    <location>
        <begin position="527"/>
        <end position="637"/>
    </location>
</feature>
<dbReference type="AlphaFoldDB" id="A0A2S6I621"/>
<evidence type="ECO:0000259" key="8">
    <source>
        <dbReference type="Pfam" id="PF23500"/>
    </source>
</evidence>
<dbReference type="Gene3D" id="2.120.10.30">
    <property type="entry name" value="TolB, C-terminal domain"/>
    <property type="match status" value="1"/>
</dbReference>
<dbReference type="Pfam" id="PF23500">
    <property type="entry name" value="DUF7133"/>
    <property type="match status" value="1"/>
</dbReference>
<dbReference type="EMBL" id="PTJC01000006">
    <property type="protein sequence ID" value="PPK86622.1"/>
    <property type="molecule type" value="Genomic_DNA"/>
</dbReference>
<dbReference type="RefSeq" id="WP_104421045.1">
    <property type="nucleotide sequence ID" value="NZ_PTJC01000006.1"/>
</dbReference>
<dbReference type="SUPFAM" id="SSF50952">
    <property type="entry name" value="Soluble quinoprotein glucose dehydrogenase"/>
    <property type="match status" value="1"/>
</dbReference>
<evidence type="ECO:0000256" key="4">
    <source>
        <dbReference type="ARBA" id="ARBA00022982"/>
    </source>
</evidence>
<dbReference type="OrthoDB" id="9814063at2"/>
<dbReference type="Gene3D" id="2.60.40.420">
    <property type="entry name" value="Cupredoxins - blue copper proteins"/>
    <property type="match status" value="1"/>
</dbReference>
<dbReference type="PANTHER" id="PTHR33546">
    <property type="entry name" value="LARGE, MULTIFUNCTIONAL SECRETED PROTEIN-RELATED"/>
    <property type="match status" value="1"/>
</dbReference>
<keyword evidence="10" id="KW-1185">Reference proteome</keyword>
<dbReference type="PROSITE" id="PS00196">
    <property type="entry name" value="COPPER_BLUE"/>
    <property type="match status" value="1"/>
</dbReference>
<feature type="chain" id="PRO_5015572153" evidence="6">
    <location>
        <begin position="20"/>
        <end position="642"/>
    </location>
</feature>
<dbReference type="PANTHER" id="PTHR33546:SF1">
    <property type="entry name" value="LARGE, MULTIFUNCTIONAL SECRETED PROTEIN"/>
    <property type="match status" value="1"/>
</dbReference>
<comment type="caution">
    <text evidence="9">The sequence shown here is derived from an EMBL/GenBank/DDBJ whole genome shotgun (WGS) entry which is preliminary data.</text>
</comment>
<accession>A0A2S6I621</accession>
<dbReference type="Gene3D" id="2.60.40.1220">
    <property type="match status" value="1"/>
</dbReference>
<evidence type="ECO:0000313" key="10">
    <source>
        <dbReference type="Proteomes" id="UP000237662"/>
    </source>
</evidence>
<dbReference type="InterPro" id="IPR011041">
    <property type="entry name" value="Quinoprot_gluc/sorb_DH_b-prop"/>
</dbReference>
<evidence type="ECO:0000259" key="7">
    <source>
        <dbReference type="Pfam" id="PF00127"/>
    </source>
</evidence>
<dbReference type="Pfam" id="PF00127">
    <property type="entry name" value="Copper-bind"/>
    <property type="match status" value="1"/>
</dbReference>
<dbReference type="GO" id="GO:0009055">
    <property type="term" value="F:electron transfer activity"/>
    <property type="evidence" value="ECO:0007669"/>
    <property type="project" value="InterPro"/>
</dbReference>
<proteinExistence type="predicted"/>
<dbReference type="InterPro" id="IPR008972">
    <property type="entry name" value="Cupredoxin"/>
</dbReference>
<evidence type="ECO:0000256" key="1">
    <source>
        <dbReference type="ARBA" id="ARBA00022448"/>
    </source>
</evidence>
<dbReference type="InterPro" id="IPR028871">
    <property type="entry name" value="BlueCu_1_BS"/>
</dbReference>
<dbReference type="CDD" id="cd04233">
    <property type="entry name" value="Auracyanin"/>
    <property type="match status" value="1"/>
</dbReference>
<name>A0A2S6I621_9BACT</name>
<evidence type="ECO:0000256" key="2">
    <source>
        <dbReference type="ARBA" id="ARBA00022723"/>
    </source>
</evidence>
<dbReference type="InterPro" id="IPR011042">
    <property type="entry name" value="6-blade_b-propeller_TolB-like"/>
</dbReference>
<feature type="domain" description="DUF7133" evidence="8">
    <location>
        <begin position="74"/>
        <end position="217"/>
    </location>
</feature>
<evidence type="ECO:0000256" key="6">
    <source>
        <dbReference type="SAM" id="SignalP"/>
    </source>
</evidence>
<feature type="signal peptide" evidence="6">
    <location>
        <begin position="1"/>
        <end position="19"/>
    </location>
</feature>
<dbReference type="InterPro" id="IPR014755">
    <property type="entry name" value="Cu-Rt/internalin_Ig-like"/>
</dbReference>
<protein>
    <submittedName>
        <fullName evidence="9">Azurin</fullName>
    </submittedName>
</protein>
<keyword evidence="1" id="KW-0813">Transport</keyword>
<keyword evidence="3 6" id="KW-0732">Signal</keyword>
<dbReference type="Proteomes" id="UP000237662">
    <property type="component" value="Unassembled WGS sequence"/>
</dbReference>
<evidence type="ECO:0000313" key="9">
    <source>
        <dbReference type="EMBL" id="PPK86622.1"/>
    </source>
</evidence>
<organism evidence="9 10">
    <name type="scientific">Neolewinella xylanilytica</name>
    <dbReference type="NCBI Taxonomy" id="1514080"/>
    <lineage>
        <taxon>Bacteria</taxon>
        <taxon>Pseudomonadati</taxon>
        <taxon>Bacteroidota</taxon>
        <taxon>Saprospiria</taxon>
        <taxon>Saprospirales</taxon>
        <taxon>Lewinellaceae</taxon>
        <taxon>Neolewinella</taxon>
    </lineage>
</organism>
<reference evidence="9 10" key="1">
    <citation type="submission" date="2018-02" db="EMBL/GenBank/DDBJ databases">
        <title>Genomic Encyclopedia of Archaeal and Bacterial Type Strains, Phase II (KMG-II): from individual species to whole genera.</title>
        <authorList>
            <person name="Goeker M."/>
        </authorList>
    </citation>
    <scope>NUCLEOTIDE SEQUENCE [LARGE SCALE GENOMIC DNA]</scope>
    <source>
        <strain evidence="9 10">DSM 29526</strain>
    </source>
</reference>
<dbReference type="InterPro" id="IPR000923">
    <property type="entry name" value="BlueCu_1"/>
</dbReference>
<evidence type="ECO:0000256" key="3">
    <source>
        <dbReference type="ARBA" id="ARBA00022729"/>
    </source>
</evidence>
<dbReference type="InterPro" id="IPR055557">
    <property type="entry name" value="DUF7133"/>
</dbReference>
<gene>
    <name evidence="9" type="ORF">CLV84_3557</name>
</gene>
<evidence type="ECO:0000256" key="5">
    <source>
        <dbReference type="ARBA" id="ARBA00023008"/>
    </source>
</evidence>
<keyword evidence="5" id="KW-0186">Copper</keyword>
<keyword evidence="4" id="KW-0249">Electron transport</keyword>
<keyword evidence="2" id="KW-0479">Metal-binding</keyword>